<proteinExistence type="predicted"/>
<organism evidence="1 2">
    <name type="scientific">Nepenthes gracilis</name>
    <name type="common">Slender pitcher plant</name>
    <dbReference type="NCBI Taxonomy" id="150966"/>
    <lineage>
        <taxon>Eukaryota</taxon>
        <taxon>Viridiplantae</taxon>
        <taxon>Streptophyta</taxon>
        <taxon>Embryophyta</taxon>
        <taxon>Tracheophyta</taxon>
        <taxon>Spermatophyta</taxon>
        <taxon>Magnoliopsida</taxon>
        <taxon>eudicotyledons</taxon>
        <taxon>Gunneridae</taxon>
        <taxon>Pentapetalae</taxon>
        <taxon>Caryophyllales</taxon>
        <taxon>Nepenthaceae</taxon>
        <taxon>Nepenthes</taxon>
    </lineage>
</organism>
<comment type="caution">
    <text evidence="1">The sequence shown here is derived from an EMBL/GenBank/DDBJ whole genome shotgun (WGS) entry which is preliminary data.</text>
</comment>
<evidence type="ECO:0000313" key="2">
    <source>
        <dbReference type="Proteomes" id="UP001279734"/>
    </source>
</evidence>
<reference evidence="1" key="1">
    <citation type="submission" date="2023-05" db="EMBL/GenBank/DDBJ databases">
        <title>Nepenthes gracilis genome sequencing.</title>
        <authorList>
            <person name="Fukushima K."/>
        </authorList>
    </citation>
    <scope>NUCLEOTIDE SEQUENCE</scope>
    <source>
        <strain evidence="1">SING2019-196</strain>
    </source>
</reference>
<evidence type="ECO:0000313" key="1">
    <source>
        <dbReference type="EMBL" id="GMH30446.1"/>
    </source>
</evidence>
<dbReference type="Proteomes" id="UP001279734">
    <property type="component" value="Unassembled WGS sequence"/>
</dbReference>
<protein>
    <submittedName>
        <fullName evidence="1">Uncharacterized protein</fullName>
    </submittedName>
</protein>
<dbReference type="AlphaFoldDB" id="A0AAD3TJQ8"/>
<name>A0AAD3TJQ8_NEPGR</name>
<sequence length="111" mass="12684">MVFTLVYAGMVGAKDLTCCRLQQCCRWYLADSRGKSWRVLVCFICPDEVVTSQPQRCSRPAAMTPLIRLGFTKESRWMVARFSLAAVLYYLLLPMEVLSDYEANCIDFVVP</sequence>
<dbReference type="EMBL" id="BSYO01000038">
    <property type="protein sequence ID" value="GMH30446.1"/>
    <property type="molecule type" value="Genomic_DNA"/>
</dbReference>
<accession>A0AAD3TJQ8</accession>
<gene>
    <name evidence="1" type="ORF">Nepgr_032289</name>
</gene>
<keyword evidence="2" id="KW-1185">Reference proteome</keyword>